<dbReference type="InterPro" id="IPR011009">
    <property type="entry name" value="Kinase-like_dom_sf"/>
</dbReference>
<sequence length="196" mass="23452">MAKRAATDIYKQDLFKTFRKVSKFSRRKFGGDFEGGFRRFRRWGKRISKVYGFLDNSWTPFQRSWRLPGRHFEVFGGGKRFRTLDLYNGLRPEFGKGTPEIYKKLAHKCMNANPIQRPTASELFDIFDFWYDSIHYEIMRNLDIKEKKLIEYLHFKNLSKPINSFIITSLYLSDEENNEDCQDFQLVDLEVSRTLQ</sequence>
<reference evidence="1 2" key="1">
    <citation type="submission" date="2018-06" db="EMBL/GenBank/DDBJ databases">
        <title>Comparative genomics reveals the genomic features of Rhizophagus irregularis, R. cerebriforme, R. diaphanum and Gigaspora rosea, and their symbiotic lifestyle signature.</title>
        <authorList>
            <person name="Morin E."/>
            <person name="San Clemente H."/>
            <person name="Chen E.C.H."/>
            <person name="De La Providencia I."/>
            <person name="Hainaut M."/>
            <person name="Kuo A."/>
            <person name="Kohler A."/>
            <person name="Murat C."/>
            <person name="Tang N."/>
            <person name="Roy S."/>
            <person name="Loubradou J."/>
            <person name="Henrissat B."/>
            <person name="Grigoriev I.V."/>
            <person name="Corradi N."/>
            <person name="Roux C."/>
            <person name="Martin F.M."/>
        </authorList>
    </citation>
    <scope>NUCLEOTIDE SEQUENCE [LARGE SCALE GENOMIC DNA]</scope>
    <source>
        <strain evidence="1 2">DAOM 227022</strain>
    </source>
</reference>
<dbReference type="Gene3D" id="1.10.510.10">
    <property type="entry name" value="Transferase(Phosphotransferase) domain 1"/>
    <property type="match status" value="1"/>
</dbReference>
<proteinExistence type="predicted"/>
<organism evidence="1 2">
    <name type="scientific">Glomus cerebriforme</name>
    <dbReference type="NCBI Taxonomy" id="658196"/>
    <lineage>
        <taxon>Eukaryota</taxon>
        <taxon>Fungi</taxon>
        <taxon>Fungi incertae sedis</taxon>
        <taxon>Mucoromycota</taxon>
        <taxon>Glomeromycotina</taxon>
        <taxon>Glomeromycetes</taxon>
        <taxon>Glomerales</taxon>
        <taxon>Glomeraceae</taxon>
        <taxon>Glomus</taxon>
    </lineage>
</organism>
<dbReference type="AlphaFoldDB" id="A0A397SLI9"/>
<evidence type="ECO:0000313" key="1">
    <source>
        <dbReference type="EMBL" id="RIA83681.1"/>
    </source>
</evidence>
<keyword evidence="2" id="KW-1185">Reference proteome</keyword>
<evidence type="ECO:0008006" key="3">
    <source>
        <dbReference type="Google" id="ProtNLM"/>
    </source>
</evidence>
<protein>
    <recommendedName>
        <fullName evidence="3">Serine-threonine/tyrosine-protein kinase catalytic domain-containing protein</fullName>
    </recommendedName>
</protein>
<gene>
    <name evidence="1" type="ORF">C1645_833436</name>
</gene>
<comment type="caution">
    <text evidence="1">The sequence shown here is derived from an EMBL/GenBank/DDBJ whole genome shotgun (WGS) entry which is preliminary data.</text>
</comment>
<evidence type="ECO:0000313" key="2">
    <source>
        <dbReference type="Proteomes" id="UP000265703"/>
    </source>
</evidence>
<dbReference type="Proteomes" id="UP000265703">
    <property type="component" value="Unassembled WGS sequence"/>
</dbReference>
<accession>A0A397SLI9</accession>
<dbReference type="OrthoDB" id="2384652at2759"/>
<dbReference type="SUPFAM" id="SSF56112">
    <property type="entry name" value="Protein kinase-like (PK-like)"/>
    <property type="match status" value="1"/>
</dbReference>
<dbReference type="EMBL" id="QKYT01000550">
    <property type="protein sequence ID" value="RIA83681.1"/>
    <property type="molecule type" value="Genomic_DNA"/>
</dbReference>
<name>A0A397SLI9_9GLOM</name>